<dbReference type="Gene3D" id="3.40.50.10320">
    <property type="entry name" value="LmbE-like"/>
    <property type="match status" value="1"/>
</dbReference>
<name>A0A9X1NNI1_9ACTN</name>
<evidence type="ECO:0000313" key="2">
    <source>
        <dbReference type="Proteomes" id="UP001138997"/>
    </source>
</evidence>
<dbReference type="AlphaFoldDB" id="A0A9X1NNI1"/>
<dbReference type="Proteomes" id="UP001138997">
    <property type="component" value="Unassembled WGS sequence"/>
</dbReference>
<evidence type="ECO:0000313" key="1">
    <source>
        <dbReference type="EMBL" id="MCD5316729.1"/>
    </source>
</evidence>
<comment type="caution">
    <text evidence="1">The sequence shown here is derived from an EMBL/GenBank/DDBJ whole genome shotgun (WGS) entry which is preliminary data.</text>
</comment>
<reference evidence="1" key="1">
    <citation type="submission" date="2021-11" db="EMBL/GenBank/DDBJ databases">
        <title>Streptomyces corallinus and Kineosporia corallina sp. nov., two new coral-derived marine actinobacteria.</title>
        <authorList>
            <person name="Buangrab K."/>
            <person name="Sutthacheep M."/>
            <person name="Yeemin T."/>
            <person name="Harunari E."/>
            <person name="Igarashi Y."/>
            <person name="Sripreechasak P."/>
            <person name="Kanchanasin P."/>
            <person name="Tanasupawat S."/>
            <person name="Phongsopitanun W."/>
        </authorList>
    </citation>
    <scope>NUCLEOTIDE SEQUENCE</scope>
    <source>
        <strain evidence="1">JCM 31032</strain>
    </source>
</reference>
<dbReference type="InterPro" id="IPR024078">
    <property type="entry name" value="LmbE-like_dom_sf"/>
</dbReference>
<proteinExistence type="predicted"/>
<protein>
    <submittedName>
        <fullName evidence="1">PIG-L family deacetylase</fullName>
    </submittedName>
</protein>
<organism evidence="1 2">
    <name type="scientific">Kineosporia babensis</name>
    <dbReference type="NCBI Taxonomy" id="499548"/>
    <lineage>
        <taxon>Bacteria</taxon>
        <taxon>Bacillati</taxon>
        <taxon>Actinomycetota</taxon>
        <taxon>Actinomycetes</taxon>
        <taxon>Kineosporiales</taxon>
        <taxon>Kineosporiaceae</taxon>
        <taxon>Kineosporia</taxon>
    </lineage>
</organism>
<dbReference type="SUPFAM" id="SSF102588">
    <property type="entry name" value="LmbE-like"/>
    <property type="match status" value="1"/>
</dbReference>
<dbReference type="RefSeq" id="WP_231449580.1">
    <property type="nucleotide sequence ID" value="NZ_JAJOMB010000033.1"/>
</dbReference>
<dbReference type="EMBL" id="JAJOMB010000033">
    <property type="protein sequence ID" value="MCD5316729.1"/>
    <property type="molecule type" value="Genomic_DNA"/>
</dbReference>
<sequence>MAVPESLSDRPVIVLSPHLGDAALGCGYLLSQLARSTPVTVMTLFTHSRDDSPTRPARSFLDKRNARRAPALYAQRRAEDSLALRSIEVTPVHFGLHDALFRRRTDRNLPKVVRNVLPELSVVYPTYRWHIVSGVLSPLDFPLVDELVQRVLLATTEDDVILAPLGLSGNVDRVLTHQVGLALARSDRHVGFYADQPDAQNMETEVPTPEGTERLKFDVDQTAKAQFLERYSTHVRSELGKRIPVLDETVFLPASL</sequence>
<accession>A0A9X1NNI1</accession>
<keyword evidence="2" id="KW-1185">Reference proteome</keyword>
<gene>
    <name evidence="1" type="ORF">LR394_38110</name>
</gene>